<feature type="transmembrane region" description="Helical" evidence="8">
    <location>
        <begin position="604"/>
        <end position="625"/>
    </location>
</feature>
<keyword evidence="6 8" id="KW-0472">Membrane</keyword>
<dbReference type="PANTHER" id="PTHR15301">
    <property type="entry name" value="INSULIN-INDUCED GENE 1"/>
    <property type="match status" value="1"/>
</dbReference>
<keyword evidence="3 8" id="KW-0812">Transmembrane</keyword>
<dbReference type="Proteomes" id="UP001320420">
    <property type="component" value="Unassembled WGS sequence"/>
</dbReference>
<feature type="region of interest" description="Disordered" evidence="7">
    <location>
        <begin position="1"/>
        <end position="139"/>
    </location>
</feature>
<dbReference type="Pfam" id="PF07281">
    <property type="entry name" value="INSIG"/>
    <property type="match status" value="1"/>
</dbReference>
<dbReference type="EMBL" id="JAKJXP020000056">
    <property type="protein sequence ID" value="KAK7750995.1"/>
    <property type="molecule type" value="Genomic_DNA"/>
</dbReference>
<gene>
    <name evidence="9" type="ORF">SLS62_007128</name>
</gene>
<keyword evidence="4" id="KW-0256">Endoplasmic reticulum</keyword>
<organism evidence="9 10">
    <name type="scientific">Diatrype stigma</name>
    <dbReference type="NCBI Taxonomy" id="117547"/>
    <lineage>
        <taxon>Eukaryota</taxon>
        <taxon>Fungi</taxon>
        <taxon>Dikarya</taxon>
        <taxon>Ascomycota</taxon>
        <taxon>Pezizomycotina</taxon>
        <taxon>Sordariomycetes</taxon>
        <taxon>Xylariomycetidae</taxon>
        <taxon>Xylariales</taxon>
        <taxon>Diatrypaceae</taxon>
        <taxon>Diatrype</taxon>
    </lineage>
</organism>
<evidence type="ECO:0000256" key="1">
    <source>
        <dbReference type="ARBA" id="ARBA00004477"/>
    </source>
</evidence>
<evidence type="ECO:0000256" key="3">
    <source>
        <dbReference type="ARBA" id="ARBA00022692"/>
    </source>
</evidence>
<dbReference type="InterPro" id="IPR025929">
    <property type="entry name" value="INSIG_fam"/>
</dbReference>
<feature type="transmembrane region" description="Helical" evidence="8">
    <location>
        <begin position="297"/>
        <end position="316"/>
    </location>
</feature>
<evidence type="ECO:0000256" key="7">
    <source>
        <dbReference type="SAM" id="MobiDB-lite"/>
    </source>
</evidence>
<feature type="compositionally biased region" description="Acidic residues" evidence="7">
    <location>
        <begin position="191"/>
        <end position="222"/>
    </location>
</feature>
<reference evidence="9 10" key="1">
    <citation type="submission" date="2024-02" db="EMBL/GenBank/DDBJ databases">
        <title>De novo assembly and annotation of 12 fungi associated with fruit tree decline syndrome in Ontario, Canada.</title>
        <authorList>
            <person name="Sulman M."/>
            <person name="Ellouze W."/>
            <person name="Ilyukhin E."/>
        </authorList>
    </citation>
    <scope>NUCLEOTIDE SEQUENCE [LARGE SCALE GENOMIC DNA]</scope>
    <source>
        <strain evidence="9 10">M11/M66-122</strain>
    </source>
</reference>
<feature type="region of interest" description="Disordered" evidence="7">
    <location>
        <begin position="633"/>
        <end position="654"/>
    </location>
</feature>
<dbReference type="AlphaFoldDB" id="A0AAN9YR41"/>
<feature type="compositionally biased region" description="Polar residues" evidence="7">
    <location>
        <begin position="39"/>
        <end position="49"/>
    </location>
</feature>
<feature type="transmembrane region" description="Helical" evidence="8">
    <location>
        <begin position="337"/>
        <end position="355"/>
    </location>
</feature>
<comment type="similarity">
    <text evidence="2">Belongs to the INSIG family.</text>
</comment>
<feature type="compositionally biased region" description="Low complexity" evidence="7">
    <location>
        <begin position="50"/>
        <end position="67"/>
    </location>
</feature>
<keyword evidence="5 8" id="KW-1133">Transmembrane helix</keyword>
<proteinExistence type="inferred from homology"/>
<evidence type="ECO:0000313" key="10">
    <source>
        <dbReference type="Proteomes" id="UP001320420"/>
    </source>
</evidence>
<evidence type="ECO:0000256" key="6">
    <source>
        <dbReference type="ARBA" id="ARBA00023136"/>
    </source>
</evidence>
<protein>
    <submittedName>
        <fullName evidence="9">Uncharacterized protein</fullName>
    </submittedName>
</protein>
<evidence type="ECO:0000256" key="5">
    <source>
        <dbReference type="ARBA" id="ARBA00022989"/>
    </source>
</evidence>
<comment type="caution">
    <text evidence="9">The sequence shown here is derived from an EMBL/GenBank/DDBJ whole genome shotgun (WGS) entry which is preliminary data.</text>
</comment>
<name>A0AAN9YR41_9PEZI</name>
<evidence type="ECO:0000256" key="4">
    <source>
        <dbReference type="ARBA" id="ARBA00022824"/>
    </source>
</evidence>
<dbReference type="GO" id="GO:0016126">
    <property type="term" value="P:sterol biosynthetic process"/>
    <property type="evidence" value="ECO:0007669"/>
    <property type="project" value="TreeGrafter"/>
</dbReference>
<dbReference type="GO" id="GO:0005789">
    <property type="term" value="C:endoplasmic reticulum membrane"/>
    <property type="evidence" value="ECO:0007669"/>
    <property type="project" value="UniProtKB-SubCell"/>
</dbReference>
<feature type="transmembrane region" description="Helical" evidence="8">
    <location>
        <begin position="507"/>
        <end position="526"/>
    </location>
</feature>
<feature type="compositionally biased region" description="Basic residues" evidence="7">
    <location>
        <begin position="390"/>
        <end position="401"/>
    </location>
</feature>
<keyword evidence="10" id="KW-1185">Reference proteome</keyword>
<comment type="subcellular location">
    <subcellularLocation>
        <location evidence="1">Endoplasmic reticulum membrane</location>
        <topology evidence="1">Multi-pass membrane protein</topology>
    </subcellularLocation>
</comment>
<evidence type="ECO:0000256" key="2">
    <source>
        <dbReference type="ARBA" id="ARBA00007475"/>
    </source>
</evidence>
<evidence type="ECO:0000256" key="8">
    <source>
        <dbReference type="SAM" id="Phobius"/>
    </source>
</evidence>
<feature type="compositionally biased region" description="Low complexity" evidence="7">
    <location>
        <begin position="80"/>
        <end position="96"/>
    </location>
</feature>
<accession>A0AAN9YR41</accession>
<feature type="transmembrane region" description="Helical" evidence="8">
    <location>
        <begin position="482"/>
        <end position="501"/>
    </location>
</feature>
<evidence type="ECO:0000313" key="9">
    <source>
        <dbReference type="EMBL" id="KAK7750995.1"/>
    </source>
</evidence>
<sequence length="654" mass="68694">MSDTPDDGGPPLLRPIPRRPFSLNIQEPTPPEDEDEGENSASDGQQFSKSPEPNRSASASPPRALRSNGNSSRSHLPPALNLETLNSRLLNSSSRSKSNRSHNHNHYNATIATPGSEGVFPPGSGGVGGNPSSSSSISRAQSILNLTGSTLMGIYTPNTYGPDRMSSLLTDGGSGTPWGTGAETPARLDDDNINNDDEGEDDEGFSGEDGDDDDEYDDETEGEREMRRRRRSSMHAAEVMGRRRASLLQHARPPPFPPLSPSLEDHQQQRQQYPPLHLPPAPSPFSVSALPALVLRLAPRALLLSALGVLYGILVARLLDRFRPSSTTTTNCYDWKYMAFWGVSGVVLGGLLPWFDGVWDRATALGGGGGGRQQQQQVDDGESAIAVNGGRRRQKQRRRSARTSSSGMNQKVDGGVLSGAGVGGAGGAFGGSPLSTLSGKGQGEGAMVEEAAVPGPDWSLAVRGIGAFAGIAFAIRKLAWDSTFQVSVTLALVNPVLWYLIDRSVPGLLMAGAVGICGSALFMAPLTSSSSLAVFSPWAYLLDPSGGVSGDWNAEQREGFNASSSSYPSSPLSLLHTGGAGVGIGAAGNAGLGSDRRHALETAVWMLSVLFCCCVCFGNIGRWLALMSRSKNNSSNGGGNHNRARSGSISAAVS</sequence>
<feature type="region of interest" description="Disordered" evidence="7">
    <location>
        <begin position="165"/>
        <end position="271"/>
    </location>
</feature>
<dbReference type="PANTHER" id="PTHR15301:SF3">
    <property type="entry name" value="PROTEIN NSG1-RELATED"/>
    <property type="match status" value="1"/>
</dbReference>
<feature type="region of interest" description="Disordered" evidence="7">
    <location>
        <begin position="385"/>
        <end position="414"/>
    </location>
</feature>